<dbReference type="EMBL" id="JANPWB010000016">
    <property type="protein sequence ID" value="KAJ1083959.1"/>
    <property type="molecule type" value="Genomic_DNA"/>
</dbReference>
<dbReference type="Proteomes" id="UP001066276">
    <property type="component" value="Chromosome 12"/>
</dbReference>
<dbReference type="AlphaFoldDB" id="A0AAV7L0Z0"/>
<reference evidence="1" key="1">
    <citation type="journal article" date="2022" name="bioRxiv">
        <title>Sequencing and chromosome-scale assembly of the giantPleurodeles waltlgenome.</title>
        <authorList>
            <person name="Brown T."/>
            <person name="Elewa A."/>
            <person name="Iarovenko S."/>
            <person name="Subramanian E."/>
            <person name="Araus A.J."/>
            <person name="Petzold A."/>
            <person name="Susuki M."/>
            <person name="Suzuki K.-i.T."/>
            <person name="Hayashi T."/>
            <person name="Toyoda A."/>
            <person name="Oliveira C."/>
            <person name="Osipova E."/>
            <person name="Leigh N.D."/>
            <person name="Simon A."/>
            <person name="Yun M.H."/>
        </authorList>
    </citation>
    <scope>NUCLEOTIDE SEQUENCE</scope>
    <source>
        <strain evidence="1">20211129_DDA</strain>
        <tissue evidence="1">Liver</tissue>
    </source>
</reference>
<name>A0AAV7L0Z0_PLEWA</name>
<gene>
    <name evidence="1" type="ORF">NDU88_004114</name>
</gene>
<protein>
    <submittedName>
        <fullName evidence="1">Uncharacterized protein</fullName>
    </submittedName>
</protein>
<accession>A0AAV7L0Z0</accession>
<proteinExistence type="predicted"/>
<evidence type="ECO:0000313" key="2">
    <source>
        <dbReference type="Proteomes" id="UP001066276"/>
    </source>
</evidence>
<evidence type="ECO:0000313" key="1">
    <source>
        <dbReference type="EMBL" id="KAJ1083959.1"/>
    </source>
</evidence>
<keyword evidence="2" id="KW-1185">Reference proteome</keyword>
<comment type="caution">
    <text evidence="1">The sequence shown here is derived from an EMBL/GenBank/DDBJ whole genome shotgun (WGS) entry which is preliminary data.</text>
</comment>
<organism evidence="1 2">
    <name type="scientific">Pleurodeles waltl</name>
    <name type="common">Iberian ribbed newt</name>
    <dbReference type="NCBI Taxonomy" id="8319"/>
    <lineage>
        <taxon>Eukaryota</taxon>
        <taxon>Metazoa</taxon>
        <taxon>Chordata</taxon>
        <taxon>Craniata</taxon>
        <taxon>Vertebrata</taxon>
        <taxon>Euteleostomi</taxon>
        <taxon>Amphibia</taxon>
        <taxon>Batrachia</taxon>
        <taxon>Caudata</taxon>
        <taxon>Salamandroidea</taxon>
        <taxon>Salamandridae</taxon>
        <taxon>Pleurodelinae</taxon>
        <taxon>Pleurodeles</taxon>
    </lineage>
</organism>
<sequence>MDTAQTIAETPTIDPPHPRGGDNIMVCYVDSAFAKALRHTYGQTYDSIFDIAPLCKYWAIKTSINRVPVSSEGNGGLKLRQSARAAGTSVLRPCSRAWNPTVDPNLAPVNPGADRAADRILVDPSASCRPGRLQAQHASLGAQLPLCAASKERSSV</sequence>